<evidence type="ECO:0000256" key="6">
    <source>
        <dbReference type="ARBA" id="ARBA00022490"/>
    </source>
</evidence>
<keyword evidence="8" id="KW-0479">Metal-binding</keyword>
<sequence>MAEFLLILRRRAALREKQESRRRRKRERIFRPRITIIDMPDEMAVVRYRLDKQTILDLCQELRGDLEPITNRSKAIPVHVKLLAVLNFYATGSYQHSVGDGVGMSQPTFSRCLNQVTAALKKRVGHYIYFPKDKHSLEKIKQDFCSVSSFPDVLGAVDCIHVALKPPAAVEHLFRNKKLFHSMNMQVVCDATCTITNVVANYPGATHDSYIFNNCCLKTQLQNKDFGEGWLLGM</sequence>
<organism evidence="14 15">
    <name type="scientific">Latimeria chalumnae</name>
    <name type="common">Coelacanth</name>
    <dbReference type="NCBI Taxonomy" id="7897"/>
    <lineage>
        <taxon>Eukaryota</taxon>
        <taxon>Metazoa</taxon>
        <taxon>Chordata</taxon>
        <taxon>Craniata</taxon>
        <taxon>Vertebrata</taxon>
        <taxon>Euteleostomi</taxon>
        <taxon>Coelacanthiformes</taxon>
        <taxon>Coelacanthidae</taxon>
        <taxon>Latimeria</taxon>
    </lineage>
</organism>
<evidence type="ECO:0000256" key="8">
    <source>
        <dbReference type="ARBA" id="ARBA00022723"/>
    </source>
</evidence>
<evidence type="ECO:0000256" key="1">
    <source>
        <dbReference type="ARBA" id="ARBA00001968"/>
    </source>
</evidence>
<comment type="similarity">
    <text evidence="4">Belongs to the HARBI1 family.</text>
</comment>
<dbReference type="PANTHER" id="PTHR22930:SF267">
    <property type="entry name" value="NUCLEASE HARBI1-RELATED"/>
    <property type="match status" value="1"/>
</dbReference>
<dbReference type="GeneTree" id="ENSGT00940000154348"/>
<dbReference type="InParanoid" id="H3BGY9"/>
<dbReference type="GO" id="GO:0046872">
    <property type="term" value="F:metal ion binding"/>
    <property type="evidence" value="ECO:0007669"/>
    <property type="project" value="UniProtKB-KW"/>
</dbReference>
<dbReference type="Pfam" id="PF13359">
    <property type="entry name" value="DDE_Tnp_4"/>
    <property type="match status" value="1"/>
</dbReference>
<keyword evidence="15" id="KW-1185">Reference proteome</keyword>
<reference evidence="15" key="1">
    <citation type="submission" date="2011-08" db="EMBL/GenBank/DDBJ databases">
        <title>The draft genome of Latimeria chalumnae.</title>
        <authorList>
            <person name="Di Palma F."/>
            <person name="Alfoldi J."/>
            <person name="Johnson J."/>
            <person name="Berlin A."/>
            <person name="Gnerre S."/>
            <person name="Jaffe D."/>
            <person name="MacCallum I."/>
            <person name="Young S."/>
            <person name="Walker B.J."/>
            <person name="Lander E."/>
            <person name="Lindblad-Toh K."/>
        </authorList>
    </citation>
    <scope>NUCLEOTIDE SEQUENCE [LARGE SCALE GENOMIC DNA]</scope>
    <source>
        <strain evidence="15">Wild caught</strain>
    </source>
</reference>
<dbReference type="OMA" id="INCTHIR"/>
<evidence type="ECO:0000313" key="14">
    <source>
        <dbReference type="Ensembl" id="ENSLACP00000021160.1"/>
    </source>
</evidence>
<keyword evidence="10" id="KW-0539">Nucleus</keyword>
<dbReference type="AlphaFoldDB" id="H3BGY9"/>
<dbReference type="InterPro" id="IPR027806">
    <property type="entry name" value="HARBI1_dom"/>
</dbReference>
<feature type="domain" description="DDE Tnp4" evidence="13">
    <location>
        <begin position="157"/>
        <end position="224"/>
    </location>
</feature>
<keyword evidence="6" id="KW-0963">Cytoplasm</keyword>
<evidence type="ECO:0000256" key="7">
    <source>
        <dbReference type="ARBA" id="ARBA00022722"/>
    </source>
</evidence>
<dbReference type="PANTHER" id="PTHR22930">
    <property type="match status" value="1"/>
</dbReference>
<dbReference type="InterPro" id="IPR045249">
    <property type="entry name" value="HARBI1-like"/>
</dbReference>
<evidence type="ECO:0000256" key="12">
    <source>
        <dbReference type="ARBA" id="ARBA00045850"/>
    </source>
</evidence>
<comment type="subcellular location">
    <subcellularLocation>
        <location evidence="3">Cytoplasm</location>
    </subcellularLocation>
    <subcellularLocation>
        <location evidence="2">Nucleus</location>
    </subcellularLocation>
</comment>
<dbReference type="eggNOG" id="KOG4585">
    <property type="taxonomic scope" value="Eukaryota"/>
</dbReference>
<keyword evidence="7" id="KW-0540">Nuclease</keyword>
<dbReference type="Proteomes" id="UP000008672">
    <property type="component" value="Unassembled WGS sequence"/>
</dbReference>
<comment type="function">
    <text evidence="12">Transposase-derived protein that may have nuclease activity. Does not have transposase activity.</text>
</comment>
<dbReference type="InterPro" id="IPR026103">
    <property type="entry name" value="HARBI1_animal"/>
</dbReference>
<proteinExistence type="inferred from homology"/>
<evidence type="ECO:0000256" key="2">
    <source>
        <dbReference type="ARBA" id="ARBA00004123"/>
    </source>
</evidence>
<dbReference type="GO" id="GO:0004518">
    <property type="term" value="F:nuclease activity"/>
    <property type="evidence" value="ECO:0007669"/>
    <property type="project" value="UniProtKB-KW"/>
</dbReference>
<name>H3BGY9_LATCH</name>
<evidence type="ECO:0000256" key="3">
    <source>
        <dbReference type="ARBA" id="ARBA00004496"/>
    </source>
</evidence>
<keyword evidence="9" id="KW-0378">Hydrolase</keyword>
<dbReference type="GO" id="GO:0016787">
    <property type="term" value="F:hydrolase activity"/>
    <property type="evidence" value="ECO:0007669"/>
    <property type="project" value="UniProtKB-KW"/>
</dbReference>
<comment type="cofactor">
    <cofactor evidence="1">
        <name>a divalent metal cation</name>
        <dbReference type="ChEBI" id="CHEBI:60240"/>
    </cofactor>
</comment>
<dbReference type="GO" id="GO:0005737">
    <property type="term" value="C:cytoplasm"/>
    <property type="evidence" value="ECO:0007669"/>
    <property type="project" value="UniProtKB-SubCell"/>
</dbReference>
<protein>
    <recommendedName>
        <fullName evidence="5">Putative nuclease HARBI1</fullName>
    </recommendedName>
    <alternativeName>
        <fullName evidence="11">Harbinger transposase-derived nuclease</fullName>
    </alternativeName>
</protein>
<evidence type="ECO:0000256" key="11">
    <source>
        <dbReference type="ARBA" id="ARBA00030126"/>
    </source>
</evidence>
<evidence type="ECO:0000256" key="9">
    <source>
        <dbReference type="ARBA" id="ARBA00022801"/>
    </source>
</evidence>
<dbReference type="HOGENOM" id="CLU_018552_13_5_1"/>
<evidence type="ECO:0000256" key="5">
    <source>
        <dbReference type="ARBA" id="ARBA00015519"/>
    </source>
</evidence>
<evidence type="ECO:0000259" key="13">
    <source>
        <dbReference type="Pfam" id="PF13359"/>
    </source>
</evidence>
<evidence type="ECO:0000256" key="10">
    <source>
        <dbReference type="ARBA" id="ARBA00023242"/>
    </source>
</evidence>
<dbReference type="STRING" id="7897.ENSLACP00000021160"/>
<dbReference type="Bgee" id="ENSLACG00000018590">
    <property type="expression patterns" value="Expressed in muscle tissue and 6 other cell types or tissues"/>
</dbReference>
<evidence type="ECO:0000313" key="15">
    <source>
        <dbReference type="Proteomes" id="UP000008672"/>
    </source>
</evidence>
<accession>H3BGY9</accession>
<reference evidence="14" key="3">
    <citation type="submission" date="2025-09" db="UniProtKB">
        <authorList>
            <consortium name="Ensembl"/>
        </authorList>
    </citation>
    <scope>IDENTIFICATION</scope>
</reference>
<dbReference type="GO" id="GO:0005634">
    <property type="term" value="C:nucleus"/>
    <property type="evidence" value="ECO:0007669"/>
    <property type="project" value="UniProtKB-SubCell"/>
</dbReference>
<reference evidence="14" key="2">
    <citation type="submission" date="2025-08" db="UniProtKB">
        <authorList>
            <consortium name="Ensembl"/>
        </authorList>
    </citation>
    <scope>IDENTIFICATION</scope>
</reference>
<evidence type="ECO:0000256" key="4">
    <source>
        <dbReference type="ARBA" id="ARBA00006958"/>
    </source>
</evidence>
<dbReference type="EMBL" id="AFYH01014705">
    <property type="status" value="NOT_ANNOTATED_CDS"/>
    <property type="molecule type" value="Genomic_DNA"/>
</dbReference>
<dbReference type="PRINTS" id="PR02086">
    <property type="entry name" value="PUTNUCHARBI1"/>
</dbReference>
<dbReference type="Ensembl" id="ENSLACT00000021300.1">
    <property type="protein sequence ID" value="ENSLACP00000021160.1"/>
    <property type="gene ID" value="ENSLACG00000018590.1"/>
</dbReference>